<comment type="caution">
    <text evidence="1">The sequence shown here is derived from an EMBL/GenBank/DDBJ whole genome shotgun (WGS) entry which is preliminary data.</text>
</comment>
<dbReference type="EMBL" id="BSRZ01000016">
    <property type="protein sequence ID" value="GLW66623.1"/>
    <property type="molecule type" value="Genomic_DNA"/>
</dbReference>
<protein>
    <submittedName>
        <fullName evidence="1">Uncharacterized protein</fullName>
    </submittedName>
</protein>
<gene>
    <name evidence="1" type="ORF">Arub01_48670</name>
</gene>
<reference evidence="1" key="1">
    <citation type="submission" date="2023-02" db="EMBL/GenBank/DDBJ databases">
        <title>Actinomadura rubrobrunea NBRC 14622.</title>
        <authorList>
            <person name="Ichikawa N."/>
            <person name="Sato H."/>
            <person name="Tonouchi N."/>
        </authorList>
    </citation>
    <scope>NUCLEOTIDE SEQUENCE</scope>
    <source>
        <strain evidence="1">NBRC 14622</strain>
    </source>
</reference>
<proteinExistence type="predicted"/>
<sequence length="101" mass="10826">MRTVSVPLRCNVRRSRTPVGTSKGAAVWAIGECAQADGQVYGRVAPCFSMAEVTGDPSAQLELMPGDVAGLRRAVASLCAVRLRAWNPGPIIRVGYRRDAR</sequence>
<evidence type="ECO:0000313" key="1">
    <source>
        <dbReference type="EMBL" id="GLW66623.1"/>
    </source>
</evidence>
<dbReference type="Proteomes" id="UP001165124">
    <property type="component" value="Unassembled WGS sequence"/>
</dbReference>
<dbReference type="AlphaFoldDB" id="A0A9W6Q1A6"/>
<keyword evidence="2" id="KW-1185">Reference proteome</keyword>
<evidence type="ECO:0000313" key="2">
    <source>
        <dbReference type="Proteomes" id="UP001165124"/>
    </source>
</evidence>
<organism evidence="1 2">
    <name type="scientific">Actinomadura rubrobrunea</name>
    <dbReference type="NCBI Taxonomy" id="115335"/>
    <lineage>
        <taxon>Bacteria</taxon>
        <taxon>Bacillati</taxon>
        <taxon>Actinomycetota</taxon>
        <taxon>Actinomycetes</taxon>
        <taxon>Streptosporangiales</taxon>
        <taxon>Thermomonosporaceae</taxon>
        <taxon>Actinomadura</taxon>
    </lineage>
</organism>
<accession>A0A9W6Q1A6</accession>
<name>A0A9W6Q1A6_9ACTN</name>